<protein>
    <recommendedName>
        <fullName evidence="2">CAAX prenyl protease 2/Lysostaphin resistance protein A-like domain-containing protein</fullName>
    </recommendedName>
</protein>
<dbReference type="InterPro" id="IPR003675">
    <property type="entry name" value="Rce1/LyrA-like_dom"/>
</dbReference>
<dbReference type="AlphaFoldDB" id="A0A916YFV8"/>
<gene>
    <name evidence="3" type="ORF">GCM10010915_25040</name>
</gene>
<dbReference type="GO" id="GO:0004175">
    <property type="term" value="F:endopeptidase activity"/>
    <property type="evidence" value="ECO:0007669"/>
    <property type="project" value="UniProtKB-ARBA"/>
</dbReference>
<keyword evidence="1" id="KW-0812">Transmembrane</keyword>
<feature type="transmembrane region" description="Helical" evidence="1">
    <location>
        <begin position="176"/>
        <end position="196"/>
    </location>
</feature>
<dbReference type="Pfam" id="PF02517">
    <property type="entry name" value="Rce1-like"/>
    <property type="match status" value="1"/>
</dbReference>
<reference evidence="3" key="2">
    <citation type="submission" date="2020-09" db="EMBL/GenBank/DDBJ databases">
        <authorList>
            <person name="Sun Q."/>
            <person name="Zhou Y."/>
        </authorList>
    </citation>
    <scope>NUCLEOTIDE SEQUENCE</scope>
    <source>
        <strain evidence="3">CGMCC 1.15152</strain>
    </source>
</reference>
<evidence type="ECO:0000256" key="1">
    <source>
        <dbReference type="SAM" id="Phobius"/>
    </source>
</evidence>
<feature type="domain" description="CAAX prenyl protease 2/Lysostaphin resistance protein A-like" evidence="2">
    <location>
        <begin position="91"/>
        <end position="189"/>
    </location>
</feature>
<sequence>MLALFAALAPIAQAALRIPFELISFVMLAPAFASLVVVVRPSWMPPWWSPVRALRVAAATVAACVAVIVFIVTLAALTDRVPSWDAPGIASPLWAFLPLQALGVLSEELGWRGVVQRAGERLAPPIVVATIAGFLFGATHLGYWSLGPIPLLTFAVTATLMSLAIFTLFDGSVWQRMLPAVVIHLGVNLGIASLAAPDEPLATTLPALVAAMAMLAVAVIVRALAPWRRRMSARAMDGSPRDPSSPA</sequence>
<dbReference type="Proteomes" id="UP000633205">
    <property type="component" value="Unassembled WGS sequence"/>
</dbReference>
<evidence type="ECO:0000313" key="4">
    <source>
        <dbReference type="Proteomes" id="UP000633205"/>
    </source>
</evidence>
<reference evidence="3" key="1">
    <citation type="journal article" date="2014" name="Int. J. Syst. Evol. Microbiol.">
        <title>Complete genome sequence of Corynebacterium casei LMG S-19264T (=DSM 44701T), isolated from a smear-ripened cheese.</title>
        <authorList>
            <consortium name="US DOE Joint Genome Institute (JGI-PGF)"/>
            <person name="Walter F."/>
            <person name="Albersmeier A."/>
            <person name="Kalinowski J."/>
            <person name="Ruckert C."/>
        </authorList>
    </citation>
    <scope>NUCLEOTIDE SEQUENCE</scope>
    <source>
        <strain evidence="3">CGMCC 1.15152</strain>
    </source>
</reference>
<feature type="transmembrane region" description="Helical" evidence="1">
    <location>
        <begin position="89"/>
        <end position="110"/>
    </location>
</feature>
<feature type="transmembrane region" description="Helical" evidence="1">
    <location>
        <begin position="122"/>
        <end position="143"/>
    </location>
</feature>
<accession>A0A916YFV8</accession>
<comment type="caution">
    <text evidence="3">The sequence shown here is derived from an EMBL/GenBank/DDBJ whole genome shotgun (WGS) entry which is preliminary data.</text>
</comment>
<feature type="transmembrane region" description="Helical" evidence="1">
    <location>
        <begin position="202"/>
        <end position="225"/>
    </location>
</feature>
<feature type="transmembrane region" description="Helical" evidence="1">
    <location>
        <begin position="149"/>
        <end position="169"/>
    </location>
</feature>
<proteinExistence type="predicted"/>
<organism evidence="3 4">
    <name type="scientific">Microbacterium faecale</name>
    <dbReference type="NCBI Taxonomy" id="1804630"/>
    <lineage>
        <taxon>Bacteria</taxon>
        <taxon>Bacillati</taxon>
        <taxon>Actinomycetota</taxon>
        <taxon>Actinomycetes</taxon>
        <taxon>Micrococcales</taxon>
        <taxon>Microbacteriaceae</taxon>
        <taxon>Microbacterium</taxon>
    </lineage>
</organism>
<keyword evidence="1" id="KW-1133">Transmembrane helix</keyword>
<keyword evidence="4" id="KW-1185">Reference proteome</keyword>
<evidence type="ECO:0000313" key="3">
    <source>
        <dbReference type="EMBL" id="GGD42929.1"/>
    </source>
</evidence>
<name>A0A916YFV8_9MICO</name>
<feature type="transmembrane region" description="Helical" evidence="1">
    <location>
        <begin position="24"/>
        <end position="44"/>
    </location>
</feature>
<keyword evidence="1" id="KW-0472">Membrane</keyword>
<feature type="transmembrane region" description="Helical" evidence="1">
    <location>
        <begin position="56"/>
        <end position="77"/>
    </location>
</feature>
<dbReference type="GO" id="GO:0080120">
    <property type="term" value="P:CAAX-box protein maturation"/>
    <property type="evidence" value="ECO:0007669"/>
    <property type="project" value="UniProtKB-ARBA"/>
</dbReference>
<dbReference type="EMBL" id="BMHO01000001">
    <property type="protein sequence ID" value="GGD42929.1"/>
    <property type="molecule type" value="Genomic_DNA"/>
</dbReference>
<evidence type="ECO:0000259" key="2">
    <source>
        <dbReference type="Pfam" id="PF02517"/>
    </source>
</evidence>